<accession>A0A8W7PMN8</accession>
<sequence length="236" mass="27070">MGTPAEIVSEVVRSIRVLTLLVLLLLQVSLVGFRGSESVCSCDTRSPELSSGLKLDPVGEMKSPMLILDIILQANEKILLILGHAGRVDQIELQMLGQLARPDLLRRRPVLAVAPAPMVMLDDARVRMGALHHLAALDDGRLRYRVRVLLALHLQPLFARVDQLDRVGRPAVARLRSRLSVSDRFRRLLERWRRCFRCELCDRPERPDPRLISLSLSDTRRLRWRRRRPERDSFDE</sequence>
<reference evidence="1" key="1">
    <citation type="submission" date="2022-08" db="UniProtKB">
        <authorList>
            <consortium name="EnsemblMetazoa"/>
        </authorList>
    </citation>
    <scope>IDENTIFICATION</scope>
</reference>
<dbReference type="Proteomes" id="UP000075882">
    <property type="component" value="Unassembled WGS sequence"/>
</dbReference>
<name>A0A8W7PMN8_ANOCL</name>
<dbReference type="AlphaFoldDB" id="A0A8W7PMN8"/>
<organism evidence="1">
    <name type="scientific">Anopheles coluzzii</name>
    <name type="common">African malaria mosquito</name>
    <dbReference type="NCBI Taxonomy" id="1518534"/>
    <lineage>
        <taxon>Eukaryota</taxon>
        <taxon>Metazoa</taxon>
        <taxon>Ecdysozoa</taxon>
        <taxon>Arthropoda</taxon>
        <taxon>Hexapoda</taxon>
        <taxon>Insecta</taxon>
        <taxon>Pterygota</taxon>
        <taxon>Neoptera</taxon>
        <taxon>Endopterygota</taxon>
        <taxon>Diptera</taxon>
        <taxon>Nematocera</taxon>
        <taxon>Culicoidea</taxon>
        <taxon>Culicidae</taxon>
        <taxon>Anophelinae</taxon>
        <taxon>Anopheles</taxon>
    </lineage>
</organism>
<protein>
    <submittedName>
        <fullName evidence="1">Uncharacterized protein</fullName>
    </submittedName>
</protein>
<proteinExistence type="predicted"/>
<evidence type="ECO:0000313" key="1">
    <source>
        <dbReference type="EnsemblMetazoa" id="ACOM034399-PA.1"/>
    </source>
</evidence>
<dbReference type="EnsemblMetazoa" id="ACOM034399-RA">
    <property type="protein sequence ID" value="ACOM034399-PA.1"/>
    <property type="gene ID" value="ACOM034399"/>
</dbReference>